<feature type="transmembrane region" description="Helical" evidence="7">
    <location>
        <begin position="557"/>
        <end position="576"/>
    </location>
</feature>
<accession>A0A939HMA5</accession>
<dbReference type="InterPro" id="IPR027463">
    <property type="entry name" value="AcrB_DN_DC_subdom"/>
</dbReference>
<dbReference type="Gene3D" id="1.20.1640.10">
    <property type="entry name" value="Multidrug efflux transporter AcrB transmembrane domain"/>
    <property type="match status" value="3"/>
</dbReference>
<dbReference type="Gene3D" id="3.30.70.1440">
    <property type="entry name" value="Multidrug efflux transporter AcrB pore domain"/>
    <property type="match status" value="2"/>
</dbReference>
<name>A0A939HMA5_9PROT</name>
<feature type="transmembrane region" description="Helical" evidence="7">
    <location>
        <begin position="25"/>
        <end position="48"/>
    </location>
</feature>
<keyword evidence="9" id="KW-1185">Reference proteome</keyword>
<evidence type="ECO:0000256" key="4">
    <source>
        <dbReference type="ARBA" id="ARBA00022692"/>
    </source>
</evidence>
<dbReference type="PANTHER" id="PTHR32063:SF34">
    <property type="entry name" value="MULTIDRUG RESISTANCE PROTEIN MDTC"/>
    <property type="match status" value="1"/>
</dbReference>
<protein>
    <submittedName>
        <fullName evidence="8">Efflux RND transporter permease subunit</fullName>
    </submittedName>
</protein>
<dbReference type="Proteomes" id="UP000664073">
    <property type="component" value="Unassembled WGS sequence"/>
</dbReference>
<dbReference type="Gene3D" id="3.30.70.1320">
    <property type="entry name" value="Multidrug efflux transporter AcrB pore domain like"/>
    <property type="match status" value="1"/>
</dbReference>
<feature type="transmembrane region" description="Helical" evidence="7">
    <location>
        <begin position="450"/>
        <end position="470"/>
    </location>
</feature>
<feature type="transmembrane region" description="Helical" evidence="7">
    <location>
        <begin position="992"/>
        <end position="1017"/>
    </location>
</feature>
<evidence type="ECO:0000256" key="2">
    <source>
        <dbReference type="ARBA" id="ARBA00022475"/>
    </source>
</evidence>
<proteinExistence type="predicted"/>
<keyword evidence="4 7" id="KW-0812">Transmembrane</keyword>
<dbReference type="Gene3D" id="3.30.70.1430">
    <property type="entry name" value="Multidrug efflux transporter AcrB pore domain"/>
    <property type="match status" value="2"/>
</dbReference>
<comment type="caution">
    <text evidence="8">The sequence shown here is derived from an EMBL/GenBank/DDBJ whole genome shotgun (WGS) entry which is preliminary data.</text>
</comment>
<evidence type="ECO:0000256" key="5">
    <source>
        <dbReference type="ARBA" id="ARBA00022989"/>
    </source>
</evidence>
<feature type="transmembrane region" description="Helical" evidence="7">
    <location>
        <begin position="355"/>
        <end position="372"/>
    </location>
</feature>
<evidence type="ECO:0000256" key="7">
    <source>
        <dbReference type="SAM" id="Phobius"/>
    </source>
</evidence>
<dbReference type="Gene3D" id="3.30.2090.10">
    <property type="entry name" value="Multidrug efflux transporter AcrB TolC docking domain, DN and DC subdomains"/>
    <property type="match status" value="3"/>
</dbReference>
<dbReference type="AlphaFoldDB" id="A0A939HMA5"/>
<dbReference type="InterPro" id="IPR001036">
    <property type="entry name" value="Acrflvin-R"/>
</dbReference>
<dbReference type="GO" id="GO:0042910">
    <property type="term" value="F:xenobiotic transmembrane transporter activity"/>
    <property type="evidence" value="ECO:0007669"/>
    <property type="project" value="TreeGrafter"/>
</dbReference>
<reference evidence="8" key="1">
    <citation type="submission" date="2021-03" db="EMBL/GenBank/DDBJ databases">
        <title>The complete genome sequence of Acetobacter sp. TBRC 12339.</title>
        <authorList>
            <person name="Charoenyingcharoen P."/>
            <person name="Yukphan P."/>
        </authorList>
    </citation>
    <scope>NUCLEOTIDE SEQUENCE</scope>
    <source>
        <strain evidence="8">TBRC 12339</strain>
    </source>
</reference>
<feature type="transmembrane region" description="Helical" evidence="7">
    <location>
        <begin position="1070"/>
        <end position="1096"/>
    </location>
</feature>
<evidence type="ECO:0000313" key="8">
    <source>
        <dbReference type="EMBL" id="MBO1323932.1"/>
    </source>
</evidence>
<organism evidence="8 9">
    <name type="scientific">Acetobacter garciniae</name>
    <dbReference type="NCBI Taxonomy" id="2817435"/>
    <lineage>
        <taxon>Bacteria</taxon>
        <taxon>Pseudomonadati</taxon>
        <taxon>Pseudomonadota</taxon>
        <taxon>Alphaproteobacteria</taxon>
        <taxon>Acetobacterales</taxon>
        <taxon>Acetobacteraceae</taxon>
        <taxon>Acetobacter</taxon>
    </lineage>
</organism>
<keyword evidence="6 7" id="KW-0472">Membrane</keyword>
<feature type="transmembrane region" description="Helical" evidence="7">
    <location>
        <begin position="942"/>
        <end position="959"/>
    </location>
</feature>
<dbReference type="GO" id="GO:0005886">
    <property type="term" value="C:plasma membrane"/>
    <property type="evidence" value="ECO:0007669"/>
    <property type="project" value="TreeGrafter"/>
</dbReference>
<dbReference type="SUPFAM" id="SSF82714">
    <property type="entry name" value="Multidrug efflux transporter AcrB TolC docking domain, DN and DC subdomains"/>
    <property type="match status" value="2"/>
</dbReference>
<dbReference type="Pfam" id="PF00873">
    <property type="entry name" value="ACR_tran"/>
    <property type="match status" value="2"/>
</dbReference>
<gene>
    <name evidence="8" type="ORF">J2D77_02025</name>
</gene>
<dbReference type="EMBL" id="JAFVMH010000001">
    <property type="protein sequence ID" value="MBO1323932.1"/>
    <property type="molecule type" value="Genomic_DNA"/>
</dbReference>
<dbReference type="SUPFAM" id="SSF82866">
    <property type="entry name" value="Multidrug efflux transporter AcrB transmembrane domain"/>
    <property type="match status" value="2"/>
</dbReference>
<dbReference type="SUPFAM" id="SSF82693">
    <property type="entry name" value="Multidrug efflux transporter AcrB pore domain, PN1, PN2, PC1 and PC2 subdomains"/>
    <property type="match status" value="3"/>
</dbReference>
<feature type="transmembrane region" description="Helical" evidence="7">
    <location>
        <begin position="482"/>
        <end position="505"/>
    </location>
</feature>
<feature type="transmembrane region" description="Helical" evidence="7">
    <location>
        <begin position="1037"/>
        <end position="1058"/>
    </location>
</feature>
<sequence>MEDAPPDPTGPTHDRARSPVSISRFFIARPVATTLLAMALVLAGLLGYRSLPVSDLPNVDLPVIQIQARQPGGSPEEVASAVAAPLERHLGQIADVTEMTSQSSDSQTRITLQFSLNRDINGAARDVEAALQAARADMPSTLRQNPSYRKANPNGAPILIFTLTSATHTRAQLYDYATNVLLQHLSAIDGVGQVDISGSALPAIRAEINPLPLFRYGVSFEDIRAALASANAHTPKGIIDQNGMRFTLDTNDQVSQAQGYRDLIIAWRNSRPVRLADVAEVRDSVEDLRNAGYYNGQPSIIAVAFAQAGANVIRTVDQINAQLPMLESALPGGVDLHVALDRSLTIRAALADTQLTLIISVVLVVLVVLFFLHSARMTLIPAVVVPTSIIATFGFMALCGFSLDNMSLMALTVSTGFVVDDAIVVTENIARYIEQGFPPREAAIKGSSEVAFTVTSISISLVAVFLPIMLMGGLAGRLFHEFAITITITIMISLVLSLTLTPMMAAYLLRPSGKPAGGTTGGSRLYRAITGGILRFLDMLQAGYARSLDVALRHNRLVLCSIPATLVLIVALFLQMPKGFFPVEDTGIMMGHLMGDQSVSFAALSEKLTGVQDVLIHDKDVQSVSSFIGGRGSSNQANLFLQLKDKSERTDTPTDLIARVNRKLRKLVGAQFFLMEPGSIRTGARQSNAAYQYSLSGNDATSLYSWTDKLLAALRTHPELTDLSSDVQEAGSAINTQIDRDTSSRVNITPQLLSNTLYDAFGQRSASVIYNRLNQYRVIMEADPAKWSSPESLKQVWISVSGGSASGGTASNTIRVRNATDTSVTSTSTSQSALSFKNQIANSLAGGAGASSGSAVSTSSEAMVPLTLVSTLVPTHTALSVNHDGQAVAATISFNLAKGVSLGQATQIINETRVALHMPNTVQGSFAGNAAQFQKSVNNEPVLILAALVAVYVTLGILYESYVHPLTILSTLPSAGVGALLALQMAGEEFSLIALIGVILLIGIVKKNAIMLVDFAITAEREGGHTPLDAIRSACLLRFRPIIMTSAAAALGAAPLIVAHGYGSELRRPLGIAIVGGLIVSQALTLYTTPVIYLTLDRLRLRALNLRLRPFFFRTTKQDS</sequence>
<keyword evidence="1" id="KW-0813">Transport</keyword>
<evidence type="ECO:0000256" key="1">
    <source>
        <dbReference type="ARBA" id="ARBA00022448"/>
    </source>
</evidence>
<feature type="transmembrane region" description="Helical" evidence="7">
    <location>
        <begin position="379"/>
        <end position="403"/>
    </location>
</feature>
<evidence type="ECO:0000256" key="3">
    <source>
        <dbReference type="ARBA" id="ARBA00022519"/>
    </source>
</evidence>
<evidence type="ECO:0000313" key="9">
    <source>
        <dbReference type="Proteomes" id="UP000664073"/>
    </source>
</evidence>
<keyword evidence="5 7" id="KW-1133">Transmembrane helix</keyword>
<keyword evidence="3" id="KW-0997">Cell inner membrane</keyword>
<dbReference type="PRINTS" id="PR00702">
    <property type="entry name" value="ACRIFLAVINRP"/>
</dbReference>
<evidence type="ECO:0000256" key="6">
    <source>
        <dbReference type="ARBA" id="ARBA00023136"/>
    </source>
</evidence>
<keyword evidence="2" id="KW-1003">Cell membrane</keyword>
<dbReference type="PANTHER" id="PTHR32063">
    <property type="match status" value="1"/>
</dbReference>